<evidence type="ECO:0000313" key="4">
    <source>
        <dbReference type="Proteomes" id="UP000186341"/>
    </source>
</evidence>
<dbReference type="InterPro" id="IPR047650">
    <property type="entry name" value="Transpos_IS110"/>
</dbReference>
<keyword evidence="1" id="KW-0175">Coiled coil</keyword>
<dbReference type="GO" id="GO:0003677">
    <property type="term" value="F:DNA binding"/>
    <property type="evidence" value="ECO:0007669"/>
    <property type="project" value="InterPro"/>
</dbReference>
<dbReference type="GO" id="GO:0004803">
    <property type="term" value="F:transposase activity"/>
    <property type="evidence" value="ECO:0007669"/>
    <property type="project" value="InterPro"/>
</dbReference>
<evidence type="ECO:0000313" key="3">
    <source>
        <dbReference type="EMBL" id="OLU37265.1"/>
    </source>
</evidence>
<feature type="coiled-coil region" evidence="1">
    <location>
        <begin position="191"/>
        <end position="218"/>
    </location>
</feature>
<dbReference type="EMBL" id="MPJW01000210">
    <property type="protein sequence ID" value="OLU37265.1"/>
    <property type="molecule type" value="Genomic_DNA"/>
</dbReference>
<comment type="caution">
    <text evidence="3">The sequence shown here is derived from an EMBL/GenBank/DDBJ whole genome shotgun (WGS) entry which is preliminary data.</text>
</comment>
<dbReference type="GeneID" id="82203648"/>
<proteinExistence type="predicted"/>
<dbReference type="InterPro" id="IPR002525">
    <property type="entry name" value="Transp_IS110-like_N"/>
</dbReference>
<keyword evidence="4" id="KW-1185">Reference proteome</keyword>
<dbReference type="AlphaFoldDB" id="A0A1U7NDK0"/>
<protein>
    <recommendedName>
        <fullName evidence="2">Transposase IS110-like N-terminal domain-containing protein</fullName>
    </recommendedName>
</protein>
<dbReference type="Pfam" id="PF01548">
    <property type="entry name" value="DEDD_Tnp_IS110"/>
    <property type="match status" value="1"/>
</dbReference>
<dbReference type="GO" id="GO:0006313">
    <property type="term" value="P:DNA transposition"/>
    <property type="evidence" value="ECO:0007669"/>
    <property type="project" value="InterPro"/>
</dbReference>
<gene>
    <name evidence="3" type="ORF">BO222_10865</name>
</gene>
<evidence type="ECO:0000256" key="1">
    <source>
        <dbReference type="SAM" id="Coils"/>
    </source>
</evidence>
<dbReference type="PANTHER" id="PTHR33055">
    <property type="entry name" value="TRANSPOSASE FOR INSERTION SEQUENCE ELEMENT IS1111A"/>
    <property type="match status" value="1"/>
</dbReference>
<organism evidence="3 4">
    <name type="scientific">Ileibacterium valens</name>
    <dbReference type="NCBI Taxonomy" id="1862668"/>
    <lineage>
        <taxon>Bacteria</taxon>
        <taxon>Bacillati</taxon>
        <taxon>Bacillota</taxon>
        <taxon>Erysipelotrichia</taxon>
        <taxon>Erysipelotrichales</taxon>
        <taxon>Erysipelotrichaceae</taxon>
        <taxon>Ileibacterium</taxon>
    </lineage>
</organism>
<accession>A0A1U7NDK0</accession>
<dbReference type="Proteomes" id="UP000186341">
    <property type="component" value="Unassembled WGS sequence"/>
</dbReference>
<evidence type="ECO:0000259" key="2">
    <source>
        <dbReference type="Pfam" id="PF01548"/>
    </source>
</evidence>
<reference evidence="3 4" key="1">
    <citation type="submission" date="2016-11" db="EMBL/GenBank/DDBJ databases">
        <title>Description of two novel members of the family Erysipelotrichaceae: Ileibacterium lipovorans gen. nov., sp. nov. and Dubosiella newyorkensis, gen. nov., sp. nov.</title>
        <authorList>
            <person name="Cox L.M."/>
            <person name="Sohn J."/>
            <person name="Tyrrell K.L."/>
            <person name="Citron D.M."/>
            <person name="Lawson P.A."/>
            <person name="Patel N.B."/>
            <person name="Iizumi T."/>
            <person name="Perez-Perez G.I."/>
            <person name="Goldstein E.J."/>
            <person name="Blaser M.J."/>
        </authorList>
    </citation>
    <scope>NUCLEOTIDE SEQUENCE [LARGE SCALE GENOMIC DNA]</scope>
    <source>
        <strain evidence="3 4">NYU-BL-A3</strain>
    </source>
</reference>
<dbReference type="OrthoDB" id="1641202at2"/>
<feature type="non-terminal residue" evidence="3">
    <location>
        <position position="259"/>
    </location>
</feature>
<name>A0A1U7NDK0_9FIRM</name>
<sequence>MASLLFIGCDVHSKTISLDTFDRNSNTHSHQTKINNDTRLIWKYAKKIESEVEPGTKLVFGYEAGCLGFSFYERITKMGFECRIMAPTTIRLAQTDRVRKTDRRDAKSLAEALAYDTYRSVYVPTQEDQEVRSFIRLREDTQETVKRFKQQINSFVMKLGYTFDEGKTKWTIKHRDWLKSLELSPMNREVLDEYLITLEELETKIARYDERITEMSKQENYNELASSLSCFKGVTRPIAMRIITEIGDFNRFATAGEFA</sequence>
<feature type="domain" description="Transposase IS110-like N-terminal" evidence="2">
    <location>
        <begin position="7"/>
        <end position="155"/>
    </location>
</feature>
<dbReference type="PANTHER" id="PTHR33055:SF17">
    <property type="entry name" value="THIRD ORF IN TRANSPOSON ISC1491"/>
    <property type="match status" value="1"/>
</dbReference>
<dbReference type="RefSeq" id="WP_075820831.1">
    <property type="nucleotide sequence ID" value="NZ_MPJW01000210.1"/>
</dbReference>